<dbReference type="Pfam" id="PF05593">
    <property type="entry name" value="RHS_repeat"/>
    <property type="match status" value="4"/>
</dbReference>
<comment type="caution">
    <text evidence="6">The sequence shown here is derived from an EMBL/GenBank/DDBJ whole genome shotgun (WGS) entry which is preliminary data.</text>
</comment>
<evidence type="ECO:0000313" key="6">
    <source>
        <dbReference type="EMBL" id="MDK2126969.1"/>
    </source>
</evidence>
<keyword evidence="2" id="KW-0175">Coiled coil</keyword>
<reference evidence="6" key="1">
    <citation type="submission" date="2023-03" db="EMBL/GenBank/DDBJ databases">
        <title>Chitinimonas shenzhenensis gen. nov., sp. nov., a novel member of family Burkholderiaceae isolated from activated sludge collected in Shen Zhen, China.</title>
        <authorList>
            <person name="Wang X."/>
        </authorList>
    </citation>
    <scope>NUCLEOTIDE SEQUENCE</scope>
    <source>
        <strain evidence="6">DQS-5</strain>
    </source>
</reference>
<evidence type="ECO:0000313" key="7">
    <source>
        <dbReference type="Proteomes" id="UP001172778"/>
    </source>
</evidence>
<gene>
    <name evidence="6" type="ORF">PZA18_23275</name>
</gene>
<feature type="compositionally biased region" description="Pro residues" evidence="3">
    <location>
        <begin position="985"/>
        <end position="994"/>
    </location>
</feature>
<dbReference type="SUPFAM" id="SSF69304">
    <property type="entry name" value="Tricorn protease N-terminal domain"/>
    <property type="match status" value="1"/>
</dbReference>
<dbReference type="Pfam" id="PF25023">
    <property type="entry name" value="TEN_YD-shell"/>
    <property type="match status" value="1"/>
</dbReference>
<feature type="non-terminal residue" evidence="6">
    <location>
        <position position="1196"/>
    </location>
</feature>
<feature type="coiled-coil region" evidence="2">
    <location>
        <begin position="263"/>
        <end position="290"/>
    </location>
</feature>
<dbReference type="Gene3D" id="2.180.10.10">
    <property type="entry name" value="RHS repeat-associated core"/>
    <property type="match status" value="3"/>
</dbReference>
<feature type="compositionally biased region" description="Basic and acidic residues" evidence="3">
    <location>
        <begin position="351"/>
        <end position="387"/>
    </location>
</feature>
<dbReference type="InterPro" id="IPR056823">
    <property type="entry name" value="TEN-like_YD-shell"/>
</dbReference>
<dbReference type="Proteomes" id="UP001172778">
    <property type="component" value="Unassembled WGS sequence"/>
</dbReference>
<protein>
    <submittedName>
        <fullName evidence="6">DUF4150 domain-containing protein</fullName>
    </submittedName>
</protein>
<dbReference type="PANTHER" id="PTHR32305">
    <property type="match status" value="1"/>
</dbReference>
<dbReference type="InterPro" id="IPR045351">
    <property type="entry name" value="DUF6531"/>
</dbReference>
<dbReference type="EMBL" id="JARRAF010000077">
    <property type="protein sequence ID" value="MDK2126969.1"/>
    <property type="molecule type" value="Genomic_DNA"/>
</dbReference>
<dbReference type="InterPro" id="IPR006530">
    <property type="entry name" value="YD"/>
</dbReference>
<dbReference type="InterPro" id="IPR031325">
    <property type="entry name" value="RHS_repeat"/>
</dbReference>
<dbReference type="SUPFAM" id="SSF63829">
    <property type="entry name" value="Calcium-dependent phosphotriesterase"/>
    <property type="match status" value="1"/>
</dbReference>
<evidence type="ECO:0000256" key="3">
    <source>
        <dbReference type="SAM" id="MobiDB-lite"/>
    </source>
</evidence>
<feature type="region of interest" description="Disordered" evidence="3">
    <location>
        <begin position="982"/>
        <end position="1004"/>
    </location>
</feature>
<proteinExistence type="predicted"/>
<dbReference type="RefSeq" id="WP_284103292.1">
    <property type="nucleotide sequence ID" value="NZ_JARRAF010000077.1"/>
</dbReference>
<dbReference type="PANTHER" id="PTHR32305:SF15">
    <property type="entry name" value="PROTEIN RHSA-RELATED"/>
    <property type="match status" value="1"/>
</dbReference>
<evidence type="ECO:0000259" key="5">
    <source>
        <dbReference type="Pfam" id="PF25023"/>
    </source>
</evidence>
<dbReference type="Gene3D" id="3.90.930.1">
    <property type="match status" value="1"/>
</dbReference>
<accession>A0ABT7E4I7</accession>
<evidence type="ECO:0000256" key="2">
    <source>
        <dbReference type="SAM" id="Coils"/>
    </source>
</evidence>
<name>A0ABT7E4I7_9NEIS</name>
<dbReference type="Pfam" id="PF13665">
    <property type="entry name" value="Tox-PAAR-like"/>
    <property type="match status" value="1"/>
</dbReference>
<organism evidence="6 7">
    <name type="scientific">Parachitinimonas caeni</name>
    <dbReference type="NCBI Taxonomy" id="3031301"/>
    <lineage>
        <taxon>Bacteria</taxon>
        <taxon>Pseudomonadati</taxon>
        <taxon>Pseudomonadota</taxon>
        <taxon>Betaproteobacteria</taxon>
        <taxon>Neisseriales</taxon>
        <taxon>Chitinibacteraceae</taxon>
        <taxon>Parachitinimonas</taxon>
    </lineage>
</organism>
<keyword evidence="7" id="KW-1185">Reference proteome</keyword>
<dbReference type="InterPro" id="IPR050708">
    <property type="entry name" value="T6SS_VgrG/RHS"/>
</dbReference>
<feature type="domain" description="DUF6531" evidence="4">
    <location>
        <begin position="419"/>
        <end position="490"/>
    </location>
</feature>
<feature type="region of interest" description="Disordered" evidence="3">
    <location>
        <begin position="351"/>
        <end position="414"/>
    </location>
</feature>
<dbReference type="Pfam" id="PF20148">
    <property type="entry name" value="DUF6531"/>
    <property type="match status" value="1"/>
</dbReference>
<keyword evidence="1" id="KW-0677">Repeat</keyword>
<evidence type="ECO:0000256" key="1">
    <source>
        <dbReference type="ARBA" id="ARBA00022737"/>
    </source>
</evidence>
<evidence type="ECO:0000259" key="4">
    <source>
        <dbReference type="Pfam" id="PF20148"/>
    </source>
</evidence>
<sequence length="1196" mass="133112">MTTRPGANKTDTVIAVSMTPDVCKTPVGSSMLPVPYMIIARFGSSNQTAPSVRYNKIEAWAYGQSHVPQVIGDQPGVGGGVKSQVNAKIAIPKTSSETVKIARQKTIRDGDLVWMNAPLASLSPKFRKIAQAVGDGLAKTGQALQEKAGEVEKSLNDKVAKADGYVDKAGTYLKDKLAAARQADMQMVDALASGLPEPLRKAVHEANRQRTGLGTGIVEWAIDTTGDAAKLAYHGPANTVGKVIRVPKQFGRLMQIRSPADLQKLGKEELEALKKEYEELKKTVSNFPDNVKQTFHEQFGKPWEAGEYGQAIGRGLPEVVGLFFGIGEAKAALSTAKAGMKIGTKVETKVLKEEASHAPKPHTEAPKADGKKAEAKPQHEKPEERQGKGQTQDNTHVEKNTQQESQGSHCSKPCGATKSPVFIASGEKLLVALDFDLPGLLPLRWSRFYRSSNRTVGPLGRGWTVEQSQWLLVEPDQVRLIDESGRAISFPSLTPGQRHYDGFEKQTLLRAEDGQWWLEQANGDQLGFAPMADQPAIHRLAELKDRNGARQLWHYDAEGRWVGLTDSAGTVLSFHLTPAGLIGQIHYGPDLLVSYDYDDQHRLIAATDAAGYRRTYAYDAQHRLTRYTDRLGFGNNAEYGPHGRVSRTFGDDGSNELQFDYRPFQQLTRIRNALGDVTEYHYDDRLQMSRVVDALGRITRYERDGDGNLLAVIAADGSQQRSQYDERGNLLAEIDAAGVAQSLARYNALDLPEQITDALGHVWHYQYDERGNLLAETDPLGHRTRYELDHQALPIAITDALGKRKQLEWDHRGLLQRYTDCSGRQTHYQYDRLGRLTALADALGQTTRFTYDPLGRLTQVTQPDGSQERYDLDREGRLLAYTDAEGRVTRYRYDSQGQPLHRLDAAGRAIEYRYDVLGRLDALINPNGAAYRFRYDPVGRLIEEQAVDGILHRYHYQALSDRLAQREDIAAWYQPEVRSGHIGLQPPPDQPQRPPHGFTADGKPRLVSDYHYDPAGRLVRKTTADGPTRFAYDAAGQLTEAEQAGHRCQLVYDALGRVIREQQGEASLDHHYDALGNRLSSRLPSGRTIQALYYGSGHLHQLSVDGRLISDIERDALHRETHRSQGQLNARFGYDAVGRLIAYAAYGPNSQARLGRRYQYNRAGELLTLHDSLAGPTRYHYDPAGRLLQANDERFN</sequence>
<dbReference type="NCBIfam" id="TIGR01643">
    <property type="entry name" value="YD_repeat_2x"/>
    <property type="match status" value="9"/>
</dbReference>
<feature type="domain" description="Teneurin-like YD-shell" evidence="5">
    <location>
        <begin position="823"/>
        <end position="974"/>
    </location>
</feature>